<dbReference type="Gene3D" id="3.40.50.12780">
    <property type="entry name" value="N-terminal domain of ligase-like"/>
    <property type="match status" value="1"/>
</dbReference>
<comment type="caution">
    <text evidence="4">The sequence shown here is derived from an EMBL/GenBank/DDBJ whole genome shotgun (WGS) entry which is preliminary data.</text>
</comment>
<name>A0ABR9L6S4_9PSEU</name>
<proteinExistence type="predicted"/>
<reference evidence="4 5" key="1">
    <citation type="submission" date="2020-10" db="EMBL/GenBank/DDBJ databases">
        <title>Sequencing the genomes of 1000 actinobacteria strains.</title>
        <authorList>
            <person name="Klenk H.-P."/>
        </authorList>
    </citation>
    <scope>NUCLEOTIDE SEQUENCE [LARGE SCALE GENOMIC DNA]</scope>
    <source>
        <strain evidence="4 5">DSM 46661</strain>
    </source>
</reference>
<dbReference type="InterPro" id="IPR025110">
    <property type="entry name" value="AMP-bd_C"/>
</dbReference>
<keyword evidence="5" id="KW-1185">Reference proteome</keyword>
<dbReference type="GO" id="GO:0016874">
    <property type="term" value="F:ligase activity"/>
    <property type="evidence" value="ECO:0007669"/>
    <property type="project" value="UniProtKB-KW"/>
</dbReference>
<feature type="domain" description="AMP-dependent synthetase/ligase" evidence="2">
    <location>
        <begin position="21"/>
        <end position="373"/>
    </location>
</feature>
<accession>A0ABR9L6S4</accession>
<dbReference type="Pfam" id="PF00501">
    <property type="entry name" value="AMP-binding"/>
    <property type="match status" value="1"/>
</dbReference>
<keyword evidence="1 4" id="KW-0436">Ligase</keyword>
<dbReference type="InterPro" id="IPR011957">
    <property type="entry name" value="Benz_CoA_lig"/>
</dbReference>
<gene>
    <name evidence="4" type="ORF">H4W30_003367</name>
</gene>
<sequence length="506" mass="55064">MSLTGSDQSFNVAERFLDGQDGRRTALLTQDGPTSYDELRAQVNRAGNALRALGAGRGDRVLIALRDGVEYVATWFAAQRIGAVTVEVYNFLGTGDYRYYLDYLKPKVVVADVGTAPKLREAGAREIVVVGAEPGELAPGEHHFETLVAKLPPVLDAVHVDGDDEAIWKLTSGSTGKPKACRLTARSPWLSFQWYARTALGISEDDVVLPVPKLFFGYARDLVALFPLGVGGTGILFPERSTADTIFDLVERYRPTILVNVPTMMKAMLEHPGAGGKDLSSLRFVTSAGEHLPPDLHRRWLDTFGVEVIDGIGSSEAYHGYITNRPGESRVGTLGKVVPGYRARVVDDGGKALPDGEVGVLEVSGEPVALGYYRSPEKSAATFPAEHTVRSGDLFTRDEDGYFHYRGRADDLLKVGGVWVAPVEIENCLATHPAVEACAVVGYEDGGLTRSRAYVVVSDPVEAAELQRYVRERLAPYKYPRDIRFVDALPETPSGKVDRGRLRDAA</sequence>
<evidence type="ECO:0000259" key="2">
    <source>
        <dbReference type="Pfam" id="PF00501"/>
    </source>
</evidence>
<feature type="domain" description="AMP-binding enzyme C-terminal" evidence="3">
    <location>
        <begin position="424"/>
        <end position="496"/>
    </location>
</feature>
<dbReference type="NCBIfam" id="TIGR02262">
    <property type="entry name" value="benz_CoA_lig"/>
    <property type="match status" value="1"/>
</dbReference>
<organism evidence="4 5">
    <name type="scientific">Amycolatopsis roodepoortensis</name>
    <dbReference type="NCBI Taxonomy" id="700274"/>
    <lineage>
        <taxon>Bacteria</taxon>
        <taxon>Bacillati</taxon>
        <taxon>Actinomycetota</taxon>
        <taxon>Actinomycetes</taxon>
        <taxon>Pseudonocardiales</taxon>
        <taxon>Pseudonocardiaceae</taxon>
        <taxon>Amycolatopsis</taxon>
    </lineage>
</organism>
<protein>
    <submittedName>
        <fullName evidence="4">Benzoate-CoA ligase family protein</fullName>
    </submittedName>
</protein>
<dbReference type="InterPro" id="IPR000873">
    <property type="entry name" value="AMP-dep_synth/lig_dom"/>
</dbReference>
<dbReference type="Gene3D" id="3.30.300.30">
    <property type="match status" value="1"/>
</dbReference>
<evidence type="ECO:0000259" key="3">
    <source>
        <dbReference type="Pfam" id="PF13193"/>
    </source>
</evidence>
<evidence type="ECO:0000313" key="5">
    <source>
        <dbReference type="Proteomes" id="UP000656548"/>
    </source>
</evidence>
<dbReference type="RefSeq" id="WP_192743626.1">
    <property type="nucleotide sequence ID" value="NZ_JADBEJ010000004.1"/>
</dbReference>
<dbReference type="PANTHER" id="PTHR43352">
    <property type="entry name" value="ACETYL-COA SYNTHETASE"/>
    <property type="match status" value="1"/>
</dbReference>
<dbReference type="Pfam" id="PF13193">
    <property type="entry name" value="AMP-binding_C"/>
    <property type="match status" value="1"/>
</dbReference>
<dbReference type="InterPro" id="IPR045851">
    <property type="entry name" value="AMP-bd_C_sf"/>
</dbReference>
<dbReference type="InterPro" id="IPR042099">
    <property type="entry name" value="ANL_N_sf"/>
</dbReference>
<dbReference type="EMBL" id="JADBEJ010000004">
    <property type="protein sequence ID" value="MBE1576320.1"/>
    <property type="molecule type" value="Genomic_DNA"/>
</dbReference>
<dbReference type="SUPFAM" id="SSF56801">
    <property type="entry name" value="Acetyl-CoA synthetase-like"/>
    <property type="match status" value="1"/>
</dbReference>
<evidence type="ECO:0000313" key="4">
    <source>
        <dbReference type="EMBL" id="MBE1576320.1"/>
    </source>
</evidence>
<evidence type="ECO:0000256" key="1">
    <source>
        <dbReference type="ARBA" id="ARBA00022598"/>
    </source>
</evidence>
<dbReference type="Proteomes" id="UP000656548">
    <property type="component" value="Unassembled WGS sequence"/>
</dbReference>
<dbReference type="PANTHER" id="PTHR43352:SF1">
    <property type="entry name" value="ANTHRANILATE--COA LIGASE"/>
    <property type="match status" value="1"/>
</dbReference>